<dbReference type="InterPro" id="IPR015797">
    <property type="entry name" value="NUDIX_hydrolase-like_dom_sf"/>
</dbReference>
<keyword evidence="1" id="KW-0378">Hydrolase</keyword>
<evidence type="ECO:0000256" key="1">
    <source>
        <dbReference type="ARBA" id="ARBA00022801"/>
    </source>
</evidence>
<reference evidence="3" key="1">
    <citation type="submission" date="2022-08" db="EMBL/GenBank/DDBJ databases">
        <title>Novel sulfate-reducing endosymbionts in the free-living metamonad Anaeramoeba.</title>
        <authorList>
            <person name="Jerlstrom-Hultqvist J."/>
            <person name="Cepicka I."/>
            <person name="Gallot-Lavallee L."/>
            <person name="Salas-Leiva D."/>
            <person name="Curtis B.A."/>
            <person name="Zahonova K."/>
            <person name="Pipaliya S."/>
            <person name="Dacks J."/>
            <person name="Roger A.J."/>
        </authorList>
    </citation>
    <scope>NUCLEOTIDE SEQUENCE</scope>
    <source>
        <strain evidence="3">Schooner1</strain>
    </source>
</reference>
<dbReference type="EMBL" id="JAOAOG010000243">
    <property type="protein sequence ID" value="KAJ6236480.1"/>
    <property type="molecule type" value="Genomic_DNA"/>
</dbReference>
<dbReference type="PROSITE" id="PS00893">
    <property type="entry name" value="NUDIX_BOX"/>
    <property type="match status" value="1"/>
</dbReference>
<comment type="caution">
    <text evidence="3">The sequence shown here is derived from an EMBL/GenBank/DDBJ whole genome shotgun (WGS) entry which is preliminary data.</text>
</comment>
<dbReference type="InterPro" id="IPR020084">
    <property type="entry name" value="NUDIX_hydrolase_CS"/>
</dbReference>
<feature type="domain" description="Nudix hydrolase" evidence="2">
    <location>
        <begin position="5"/>
        <end position="146"/>
    </location>
</feature>
<evidence type="ECO:0000259" key="2">
    <source>
        <dbReference type="PROSITE" id="PS51462"/>
    </source>
</evidence>
<evidence type="ECO:0000313" key="3">
    <source>
        <dbReference type="EMBL" id="KAJ6236480.1"/>
    </source>
</evidence>
<keyword evidence="4" id="KW-1185">Reference proteome</keyword>
<protein>
    <submittedName>
        <fullName evidence="3">Adp-ribose pyrophosphatase</fullName>
    </submittedName>
</protein>
<organism evidence="3 4">
    <name type="scientific">Anaeramoeba flamelloides</name>
    <dbReference type="NCBI Taxonomy" id="1746091"/>
    <lineage>
        <taxon>Eukaryota</taxon>
        <taxon>Metamonada</taxon>
        <taxon>Anaeramoebidae</taxon>
        <taxon>Anaeramoeba</taxon>
    </lineage>
</organism>
<dbReference type="SUPFAM" id="SSF55811">
    <property type="entry name" value="Nudix"/>
    <property type="match status" value="1"/>
</dbReference>
<evidence type="ECO:0000313" key="4">
    <source>
        <dbReference type="Proteomes" id="UP001150062"/>
    </source>
</evidence>
<dbReference type="InterPro" id="IPR000086">
    <property type="entry name" value="NUDIX_hydrolase_dom"/>
</dbReference>
<dbReference type="CDD" id="cd18873">
    <property type="entry name" value="NUDIX_NadM_like"/>
    <property type="match status" value="1"/>
</dbReference>
<dbReference type="PANTHER" id="PTHR43736">
    <property type="entry name" value="ADP-RIBOSE PYROPHOSPHATASE"/>
    <property type="match status" value="1"/>
</dbReference>
<dbReference type="PROSITE" id="PS51462">
    <property type="entry name" value="NUDIX"/>
    <property type="match status" value="1"/>
</dbReference>
<name>A0ABQ8XWE3_9EUKA</name>
<sequence length="155" mass="17597">MTYKKPSLTVDALVYRKVKNEIHVLVIRRSKKSLAFPGCLATCGGFIDYGEAPEVAVLRELVEETGLVGKEKVELVTVKGKPDRDPRGHTISIVYHVELEDNEQIPQAGDDAIEAFFINLLEILQGKHKLAFDHLEIYQEYYQFLLKKGLIEELL</sequence>
<dbReference type="Proteomes" id="UP001150062">
    <property type="component" value="Unassembled WGS sequence"/>
</dbReference>
<dbReference type="Pfam" id="PF00293">
    <property type="entry name" value="NUDIX"/>
    <property type="match status" value="1"/>
</dbReference>
<proteinExistence type="predicted"/>
<accession>A0ABQ8XWE3</accession>
<dbReference type="PANTHER" id="PTHR43736:SF5">
    <property type="entry name" value="NUDIX HYDROLASE DOMAIN-CONTAINING PROTEIN"/>
    <property type="match status" value="1"/>
</dbReference>
<dbReference type="Gene3D" id="3.90.79.10">
    <property type="entry name" value="Nucleoside Triphosphate Pyrophosphohydrolase"/>
    <property type="match status" value="1"/>
</dbReference>
<gene>
    <name evidence="3" type="ORF">M0813_27867</name>
</gene>